<reference evidence="2 3" key="1">
    <citation type="journal article" date="2007" name="Genome Biol.">
        <title>Characterization and modeling of the Haemophilus influenzae core and supragenomes based on the complete genomic sequences of Rd and 12 clinical nontypeable strains.</title>
        <authorList>
            <person name="Hogg J.S."/>
            <person name="Hu F.Z."/>
            <person name="Janto B."/>
            <person name="Boissy R."/>
            <person name="Hayes J."/>
            <person name="Keefe R."/>
            <person name="Post J.C."/>
            <person name="Ehrlich G.D."/>
        </authorList>
    </citation>
    <scope>NUCLEOTIDE SEQUENCE [LARGE SCALE GENOMIC DNA]</scope>
    <source>
        <strain evidence="2">3655</strain>
        <strain evidence="3">NTHi 3655</strain>
    </source>
</reference>
<evidence type="ECO:0008006" key="5">
    <source>
        <dbReference type="Google" id="ProtNLM"/>
    </source>
</evidence>
<evidence type="ECO:0000313" key="4">
    <source>
        <dbReference type="Proteomes" id="UP000837958"/>
    </source>
</evidence>
<dbReference type="Proteomes" id="UP000837958">
    <property type="component" value="Chromosome"/>
</dbReference>
<dbReference type="Proteomes" id="UP000003185">
    <property type="component" value="Unassembled WGS sequence"/>
</dbReference>
<proteinExistence type="predicted"/>
<evidence type="ECO:0000313" key="1">
    <source>
        <dbReference type="EMBL" id="CAH0450979.1"/>
    </source>
</evidence>
<dbReference type="EMBL" id="AAZF01000017">
    <property type="protein sequence ID" value="EDJ92038.1"/>
    <property type="molecule type" value="Genomic_DNA"/>
</dbReference>
<dbReference type="AlphaFoldDB" id="A0A0H3PCD0"/>
<dbReference type="RefSeq" id="WP_005658930.1">
    <property type="nucleotide sequence ID" value="NZ_AAZF01000017.1"/>
</dbReference>
<gene>
    <name evidence="2" type="ORF">CGSHi3655_00415</name>
    <name evidence="1" type="ORF">KRLU3655_LOCUS1055</name>
</gene>
<protein>
    <recommendedName>
        <fullName evidence="5">Recombination-associated protein RdgC</fullName>
    </recommendedName>
</protein>
<dbReference type="EMBL" id="OV040719">
    <property type="protein sequence ID" value="CAH0450979.1"/>
    <property type="molecule type" value="Genomic_DNA"/>
</dbReference>
<accession>A0A0H3PCD0</accession>
<reference evidence="1" key="3">
    <citation type="submission" date="2024-01" db="EMBL/GenBank/DDBJ databases">
        <authorList>
            <person name="Riesbeck K."/>
        </authorList>
    </citation>
    <scope>NUCLEOTIDE SEQUENCE</scope>
    <source>
        <strain evidence="1">3655</strain>
    </source>
</reference>
<organism evidence="2 3">
    <name type="scientific">Haemophilus influenzae (strain NTHi 3655)</name>
    <dbReference type="NCBI Taxonomy" id="375177"/>
    <lineage>
        <taxon>Bacteria</taxon>
        <taxon>Pseudomonadati</taxon>
        <taxon>Pseudomonadota</taxon>
        <taxon>Gammaproteobacteria</taxon>
        <taxon>Pasteurellales</taxon>
        <taxon>Pasteurellaceae</taxon>
        <taxon>Haemophilus</taxon>
    </lineage>
</organism>
<reference evidence="4" key="2">
    <citation type="submission" date="2021-11" db="EMBL/GenBank/DDBJ databases">
        <authorList>
            <person name="Riesbeck K."/>
        </authorList>
    </citation>
    <scope>NUCLEOTIDE SEQUENCE [LARGE SCALE GENOMIC DNA]</scope>
</reference>
<name>A0A0H3PCD0_HAEI3</name>
<evidence type="ECO:0000313" key="3">
    <source>
        <dbReference type="Proteomes" id="UP000003185"/>
    </source>
</evidence>
<sequence>MRNTDFITLKQCEIYSAHFPTDDVISRVENMRGHSDKYFLRWETVTNPINGKKVTKLGNGNLFFSVHFEWLNLSKALLEHQIWQLKKRGENELGNVVGKSEKEIVSKAKETLLEQDLPYSSEIVNFFYCAETHHLITNSRSPRARIAISNIVTNMSVVEFRTFVVSEEKLGLTAKLTALLTENKPMFNHLHFANRTTLYLAQGEFNETRTYLDCAIRSDDSASKERVIEALKNGYRVQSIKLFSWNEEGKDDISFTLTSSLKINKIKFSGFERMKSTVSTNSFGKHAAEFESYIARQFVALDKIVKGILLGFVEGTKLEENI</sequence>
<evidence type="ECO:0000313" key="2">
    <source>
        <dbReference type="EMBL" id="EDJ92038.1"/>
    </source>
</evidence>